<evidence type="ECO:0000313" key="2">
    <source>
        <dbReference type="Proteomes" id="UP000244924"/>
    </source>
</evidence>
<dbReference type="Gene3D" id="3.90.1680.20">
    <property type="match status" value="1"/>
</dbReference>
<gene>
    <name evidence="1" type="ORF">DEA8626_04056</name>
</gene>
<sequence length="88" mass="9913">MVPFTSFAENNQGIGKEEELVWFALDESRPLVFFAGIWTTWTSVRKLRDGETTDDIHACLNTEPNEVVAPVHQKAIPLILRSEAEIDA</sequence>
<proteinExistence type="predicted"/>
<keyword evidence="2" id="KW-1185">Reference proteome</keyword>
<dbReference type="Proteomes" id="UP000244924">
    <property type="component" value="Unassembled WGS sequence"/>
</dbReference>
<accession>A0A2R8BNK5</accession>
<dbReference type="AlphaFoldDB" id="A0A2R8BNK5"/>
<dbReference type="SUPFAM" id="SSF143081">
    <property type="entry name" value="BB1717-like"/>
    <property type="match status" value="1"/>
</dbReference>
<protein>
    <recommendedName>
        <fullName evidence="3">SOS response-associated peptidase YedK</fullName>
    </recommendedName>
</protein>
<reference evidence="1 2" key="1">
    <citation type="submission" date="2018-03" db="EMBL/GenBank/DDBJ databases">
        <authorList>
            <person name="Keele B.F."/>
        </authorList>
    </citation>
    <scope>NUCLEOTIDE SEQUENCE [LARGE SCALE GENOMIC DNA]</scope>
    <source>
        <strain evidence="1 2">CECT 8626</strain>
    </source>
</reference>
<dbReference type="EMBL" id="OMOQ01000007">
    <property type="protein sequence ID" value="SPH25021.1"/>
    <property type="molecule type" value="Genomic_DNA"/>
</dbReference>
<organism evidence="1 2">
    <name type="scientific">Albidovulum aquaemixtae</name>
    <dbReference type="NCBI Taxonomy" id="1542388"/>
    <lineage>
        <taxon>Bacteria</taxon>
        <taxon>Pseudomonadati</taxon>
        <taxon>Pseudomonadota</taxon>
        <taxon>Alphaproteobacteria</taxon>
        <taxon>Rhodobacterales</taxon>
        <taxon>Paracoccaceae</taxon>
        <taxon>Albidovulum</taxon>
    </lineage>
</organism>
<evidence type="ECO:0008006" key="3">
    <source>
        <dbReference type="Google" id="ProtNLM"/>
    </source>
</evidence>
<evidence type="ECO:0000313" key="1">
    <source>
        <dbReference type="EMBL" id="SPH25021.1"/>
    </source>
</evidence>
<name>A0A2R8BNK5_9RHOB</name>
<dbReference type="InterPro" id="IPR036590">
    <property type="entry name" value="SRAP-like"/>
</dbReference>